<comment type="caution">
    <text evidence="2">The sequence shown here is derived from an EMBL/GenBank/DDBJ whole genome shotgun (WGS) entry which is preliminary data.</text>
</comment>
<name>A0ABQ8GDM9_9PEZI</name>
<dbReference type="Proteomes" id="UP000774617">
    <property type="component" value="Unassembled WGS sequence"/>
</dbReference>
<reference evidence="2 3" key="1">
    <citation type="journal article" date="2021" name="Nat. Commun.">
        <title>Genetic determinants of endophytism in the Arabidopsis root mycobiome.</title>
        <authorList>
            <person name="Mesny F."/>
            <person name="Miyauchi S."/>
            <person name="Thiergart T."/>
            <person name="Pickel B."/>
            <person name="Atanasova L."/>
            <person name="Karlsson M."/>
            <person name="Huettel B."/>
            <person name="Barry K.W."/>
            <person name="Haridas S."/>
            <person name="Chen C."/>
            <person name="Bauer D."/>
            <person name="Andreopoulos W."/>
            <person name="Pangilinan J."/>
            <person name="LaButti K."/>
            <person name="Riley R."/>
            <person name="Lipzen A."/>
            <person name="Clum A."/>
            <person name="Drula E."/>
            <person name="Henrissat B."/>
            <person name="Kohler A."/>
            <person name="Grigoriev I.V."/>
            <person name="Martin F.M."/>
            <person name="Hacquard S."/>
        </authorList>
    </citation>
    <scope>NUCLEOTIDE SEQUENCE [LARGE SCALE GENOMIC DNA]</scope>
    <source>
        <strain evidence="2 3">MPI-SDFR-AT-0080</strain>
    </source>
</reference>
<sequence>MDPAPARATPPLRRGWSAHRLMRRRPEKGRTKRPQPSHPDEQDPFPSPANDWLPVTSIAPIIVFALWGGRRWLLFLLVFFPAGTTLRELIAIAHPPANPSVCVFVPAVSYAQGMLARGDTAAVVRQTAACQALATYNTYVLRTQNALTTTSAATKPSQTAQPQEKKMTVAGKLRAKTAASALVRRLLVGPRRQPLRCWCHAVRSAFSSAPGLPGPSKSTDADRCAGQASIGTHKCVSCSRGQLPCSSLRFRRCTHPARIAGSPFSPMSVSAERDTTSHESRPSRLPLWPVCACGDMLISVFLRMFF</sequence>
<feature type="compositionally biased region" description="Basic residues" evidence="1">
    <location>
        <begin position="16"/>
        <end position="35"/>
    </location>
</feature>
<gene>
    <name evidence="2" type="ORF">B0J12DRAFT_44135</name>
</gene>
<accession>A0ABQ8GDM9</accession>
<evidence type="ECO:0000313" key="3">
    <source>
        <dbReference type="Proteomes" id="UP000774617"/>
    </source>
</evidence>
<evidence type="ECO:0000256" key="1">
    <source>
        <dbReference type="SAM" id="MobiDB-lite"/>
    </source>
</evidence>
<proteinExistence type="predicted"/>
<keyword evidence="3" id="KW-1185">Reference proteome</keyword>
<dbReference type="EMBL" id="JAGTJR010000010">
    <property type="protein sequence ID" value="KAH7053075.1"/>
    <property type="molecule type" value="Genomic_DNA"/>
</dbReference>
<evidence type="ECO:0000313" key="2">
    <source>
        <dbReference type="EMBL" id="KAH7053075.1"/>
    </source>
</evidence>
<feature type="compositionally biased region" description="Low complexity" evidence="1">
    <location>
        <begin position="1"/>
        <end position="14"/>
    </location>
</feature>
<organism evidence="2 3">
    <name type="scientific">Macrophomina phaseolina</name>
    <dbReference type="NCBI Taxonomy" id="35725"/>
    <lineage>
        <taxon>Eukaryota</taxon>
        <taxon>Fungi</taxon>
        <taxon>Dikarya</taxon>
        <taxon>Ascomycota</taxon>
        <taxon>Pezizomycotina</taxon>
        <taxon>Dothideomycetes</taxon>
        <taxon>Dothideomycetes incertae sedis</taxon>
        <taxon>Botryosphaeriales</taxon>
        <taxon>Botryosphaeriaceae</taxon>
        <taxon>Macrophomina</taxon>
    </lineage>
</organism>
<feature type="region of interest" description="Disordered" evidence="1">
    <location>
        <begin position="264"/>
        <end position="283"/>
    </location>
</feature>
<protein>
    <submittedName>
        <fullName evidence="2">Uncharacterized protein</fullName>
    </submittedName>
</protein>
<feature type="region of interest" description="Disordered" evidence="1">
    <location>
        <begin position="1"/>
        <end position="48"/>
    </location>
</feature>
<feature type="compositionally biased region" description="Basic and acidic residues" evidence="1">
    <location>
        <begin position="271"/>
        <end position="282"/>
    </location>
</feature>